<dbReference type="PROSITE" id="PS50902">
    <property type="entry name" value="FLAVODOXIN_LIKE"/>
    <property type="match status" value="1"/>
</dbReference>
<dbReference type="GO" id="GO:0010181">
    <property type="term" value="F:FMN binding"/>
    <property type="evidence" value="ECO:0007669"/>
    <property type="project" value="InterPro"/>
</dbReference>
<dbReference type="Proteomes" id="UP000006251">
    <property type="component" value="Unassembled WGS sequence"/>
</dbReference>
<evidence type="ECO:0000313" key="6">
    <source>
        <dbReference type="Proteomes" id="UP000006251"/>
    </source>
</evidence>
<gene>
    <name evidence="5" type="primary">mioC</name>
    <name evidence="5" type="ORF">GPAL_0036</name>
</gene>
<dbReference type="Pfam" id="PF00258">
    <property type="entry name" value="Flavodoxin_1"/>
    <property type="match status" value="1"/>
</dbReference>
<organism evidence="5 6">
    <name type="scientific">Brumicola pallidula DSM 14239 = ACAM 615</name>
    <dbReference type="NCBI Taxonomy" id="1121922"/>
    <lineage>
        <taxon>Bacteria</taxon>
        <taxon>Pseudomonadati</taxon>
        <taxon>Pseudomonadota</taxon>
        <taxon>Gammaproteobacteria</taxon>
        <taxon>Alteromonadales</taxon>
        <taxon>Alteromonadaceae</taxon>
        <taxon>Brumicola</taxon>
    </lineage>
</organism>
<evidence type="ECO:0000256" key="1">
    <source>
        <dbReference type="ARBA" id="ARBA00001917"/>
    </source>
</evidence>
<dbReference type="PANTHER" id="PTHR19384">
    <property type="entry name" value="NITRIC OXIDE SYNTHASE-RELATED"/>
    <property type="match status" value="1"/>
</dbReference>
<sequence>MHFDIMVGSVLGASEYVAEAILVSIIEIGHTGECHFEPSVSTLNKDHVLLICTSTHGAGDLPDNIAPYAKALQQHDLTGFNAMIIGLGDSSYDTYCGAAMKMETLLVEKGVTLLSEPLHIDVLHHPIPEEVAVEWFVAQLDKVIGE</sequence>
<dbReference type="Gene3D" id="3.40.50.360">
    <property type="match status" value="1"/>
</dbReference>
<dbReference type="STRING" id="1121922.GCA_000428905_03657"/>
<keyword evidence="6" id="KW-1185">Reference proteome</keyword>
<dbReference type="GO" id="GO:0005829">
    <property type="term" value="C:cytosol"/>
    <property type="evidence" value="ECO:0007669"/>
    <property type="project" value="TreeGrafter"/>
</dbReference>
<dbReference type="SUPFAM" id="SSF52218">
    <property type="entry name" value="Flavoproteins"/>
    <property type="match status" value="1"/>
</dbReference>
<evidence type="ECO:0000256" key="2">
    <source>
        <dbReference type="ARBA" id="ARBA00022630"/>
    </source>
</evidence>
<feature type="domain" description="Flavodoxin-like" evidence="4">
    <location>
        <begin position="3"/>
        <end position="140"/>
    </location>
</feature>
<dbReference type="InterPro" id="IPR008254">
    <property type="entry name" value="Flavodoxin/NO_synth"/>
</dbReference>
<keyword evidence="3" id="KW-0288">FMN</keyword>
<protein>
    <submittedName>
        <fullName evidence="5">MioC protein</fullName>
    </submittedName>
</protein>
<comment type="cofactor">
    <cofactor evidence="1">
        <name>FMN</name>
        <dbReference type="ChEBI" id="CHEBI:58210"/>
    </cofactor>
</comment>
<dbReference type="GO" id="GO:0016491">
    <property type="term" value="F:oxidoreductase activity"/>
    <property type="evidence" value="ECO:0007669"/>
    <property type="project" value="TreeGrafter"/>
</dbReference>
<name>K6Z984_9ALTE</name>
<evidence type="ECO:0000256" key="3">
    <source>
        <dbReference type="ARBA" id="ARBA00022643"/>
    </source>
</evidence>
<dbReference type="OrthoDB" id="359268at2"/>
<dbReference type="EMBL" id="BAEQ01000002">
    <property type="protein sequence ID" value="GAC26922.1"/>
    <property type="molecule type" value="Genomic_DNA"/>
</dbReference>
<evidence type="ECO:0000313" key="5">
    <source>
        <dbReference type="EMBL" id="GAC26922.1"/>
    </source>
</evidence>
<reference evidence="6" key="1">
    <citation type="journal article" date="2014" name="Environ. Microbiol.">
        <title>Comparative genomics of the marine bacterial genus Glaciecola reveals the high degree of genomic diversity and genomic characteristic for cold adaptation.</title>
        <authorList>
            <person name="Qin Q.L."/>
            <person name="Xie B.B."/>
            <person name="Yu Y."/>
            <person name="Shu Y.L."/>
            <person name="Rong J.C."/>
            <person name="Zhang Y.J."/>
            <person name="Zhao D.L."/>
            <person name="Chen X.L."/>
            <person name="Zhang X.Y."/>
            <person name="Chen B."/>
            <person name="Zhou B.C."/>
            <person name="Zhang Y.Z."/>
        </authorList>
    </citation>
    <scope>NUCLEOTIDE SEQUENCE [LARGE SCALE GENOMIC DNA]</scope>
    <source>
        <strain evidence="6">ACAM 615</strain>
    </source>
</reference>
<comment type="caution">
    <text evidence="5">The sequence shown here is derived from an EMBL/GenBank/DDBJ whole genome shotgun (WGS) entry which is preliminary data.</text>
</comment>
<dbReference type="AlphaFoldDB" id="K6Z984"/>
<dbReference type="PANTHER" id="PTHR19384:SF128">
    <property type="entry name" value="NADPH OXIDOREDUCTASE A"/>
    <property type="match status" value="1"/>
</dbReference>
<keyword evidence="2" id="KW-0285">Flavoprotein</keyword>
<proteinExistence type="predicted"/>
<evidence type="ECO:0000259" key="4">
    <source>
        <dbReference type="PROSITE" id="PS50902"/>
    </source>
</evidence>
<dbReference type="GO" id="GO:0050660">
    <property type="term" value="F:flavin adenine dinucleotide binding"/>
    <property type="evidence" value="ECO:0007669"/>
    <property type="project" value="TreeGrafter"/>
</dbReference>
<dbReference type="InterPro" id="IPR029039">
    <property type="entry name" value="Flavoprotein-like_sf"/>
</dbReference>
<accession>K6Z984</accession>
<dbReference type="RefSeq" id="WP_006007922.1">
    <property type="nucleotide sequence ID" value="NZ_AUAV01000024.1"/>
</dbReference>